<evidence type="ECO:0000256" key="1">
    <source>
        <dbReference type="SAM" id="SignalP"/>
    </source>
</evidence>
<feature type="signal peptide" evidence="1">
    <location>
        <begin position="1"/>
        <end position="21"/>
    </location>
</feature>
<feature type="chain" id="PRO_5045690792" description="Collagen triple helix repeat-containing protein" evidence="1">
    <location>
        <begin position="22"/>
        <end position="201"/>
    </location>
</feature>
<accession>A0ABV6FMV9</accession>
<gene>
    <name evidence="2" type="ORF">ACFFIP_00795</name>
</gene>
<evidence type="ECO:0000313" key="2">
    <source>
        <dbReference type="EMBL" id="MFC0261199.1"/>
    </source>
</evidence>
<proteinExistence type="predicted"/>
<sequence length="201" mass="21888">MEKLKHLILGFLPLLMVFSLSCEGPEGPAGPVGPAGPTGAVGATGPAGPAGIGAYKFIDFETVGENWFLESDEEESGITYAYLTSIPDITPTVVNSGAVLAFVRFAQFDEWSVWSPLPFSYKYGSTVTSHLAFLYAPYFVDDPENFLLYTYDSHGEAPTWAGLEAKFRVVILYNSSGARIDMDALNKMSYEELETLLNSLD</sequence>
<dbReference type="RefSeq" id="WP_382385653.1">
    <property type="nucleotide sequence ID" value="NZ_JBHLWI010000001.1"/>
</dbReference>
<name>A0ABV6FMV9_9BACT</name>
<evidence type="ECO:0000313" key="3">
    <source>
        <dbReference type="Proteomes" id="UP001589797"/>
    </source>
</evidence>
<keyword evidence="1" id="KW-0732">Signal</keyword>
<dbReference type="Gene3D" id="1.20.5.320">
    <property type="entry name" value="6-Phosphogluconate Dehydrogenase, domain 3"/>
    <property type="match status" value="1"/>
</dbReference>
<organism evidence="2 3">
    <name type="scientific">Fontibacter flavus</name>
    <dbReference type="NCBI Taxonomy" id="654838"/>
    <lineage>
        <taxon>Bacteria</taxon>
        <taxon>Pseudomonadati</taxon>
        <taxon>Bacteroidota</taxon>
        <taxon>Cytophagia</taxon>
        <taxon>Cytophagales</taxon>
        <taxon>Cyclobacteriaceae</taxon>
        <taxon>Fontibacter</taxon>
    </lineage>
</organism>
<evidence type="ECO:0008006" key="4">
    <source>
        <dbReference type="Google" id="ProtNLM"/>
    </source>
</evidence>
<comment type="caution">
    <text evidence="2">The sequence shown here is derived from an EMBL/GenBank/DDBJ whole genome shotgun (WGS) entry which is preliminary data.</text>
</comment>
<dbReference type="EMBL" id="JBHLWI010000001">
    <property type="protein sequence ID" value="MFC0261199.1"/>
    <property type="molecule type" value="Genomic_DNA"/>
</dbReference>
<protein>
    <recommendedName>
        <fullName evidence="4">Collagen triple helix repeat-containing protein</fullName>
    </recommendedName>
</protein>
<reference evidence="2 3" key="1">
    <citation type="submission" date="2024-09" db="EMBL/GenBank/DDBJ databases">
        <authorList>
            <person name="Sun Q."/>
            <person name="Mori K."/>
        </authorList>
    </citation>
    <scope>NUCLEOTIDE SEQUENCE [LARGE SCALE GENOMIC DNA]</scope>
    <source>
        <strain evidence="2 3">CCM 7650</strain>
    </source>
</reference>
<dbReference type="Proteomes" id="UP001589797">
    <property type="component" value="Unassembled WGS sequence"/>
</dbReference>
<dbReference type="PROSITE" id="PS51257">
    <property type="entry name" value="PROKAR_LIPOPROTEIN"/>
    <property type="match status" value="1"/>
</dbReference>
<keyword evidence="3" id="KW-1185">Reference proteome</keyword>